<evidence type="ECO:0000256" key="3">
    <source>
        <dbReference type="ARBA" id="ARBA00022729"/>
    </source>
</evidence>
<dbReference type="PANTHER" id="PTHR39192:SF1">
    <property type="entry name" value="IRON UPTAKE SYSTEM COMPONENT EFEO"/>
    <property type="match status" value="1"/>
</dbReference>
<dbReference type="EMBL" id="FTNK01000007">
    <property type="protein sequence ID" value="SIR13359.1"/>
    <property type="molecule type" value="Genomic_DNA"/>
</dbReference>
<dbReference type="PANTHER" id="PTHR39192">
    <property type="entry name" value="IRON UPTAKE SYSTEM COMPONENT EFEO"/>
    <property type="match status" value="1"/>
</dbReference>
<protein>
    <submittedName>
        <fullName evidence="6">Iron uptake system component EfeO</fullName>
    </submittedName>
</protein>
<evidence type="ECO:0000313" key="7">
    <source>
        <dbReference type="Proteomes" id="UP000186666"/>
    </source>
</evidence>
<comment type="caution">
    <text evidence="6">The sequence shown here is derived from an EMBL/GenBank/DDBJ whole genome shotgun (WGS) entry which is preliminary data.</text>
</comment>
<dbReference type="Proteomes" id="UP000186666">
    <property type="component" value="Unassembled WGS sequence"/>
</dbReference>
<feature type="signal peptide" evidence="4">
    <location>
        <begin position="1"/>
        <end position="19"/>
    </location>
</feature>
<dbReference type="CDD" id="cd14656">
    <property type="entry name" value="Imelysin-like_EfeO"/>
    <property type="match status" value="1"/>
</dbReference>
<evidence type="ECO:0000256" key="1">
    <source>
        <dbReference type="ARBA" id="ARBA00004196"/>
    </source>
</evidence>
<name>A0ABY1K1Q1_9BACL</name>
<gene>
    <name evidence="6" type="ORF">SAMN05421578_107199</name>
</gene>
<dbReference type="Gene3D" id="1.20.1420.20">
    <property type="entry name" value="M75 peptidase, HXXE motif"/>
    <property type="match status" value="1"/>
</dbReference>
<evidence type="ECO:0000313" key="6">
    <source>
        <dbReference type="EMBL" id="SIR13359.1"/>
    </source>
</evidence>
<evidence type="ECO:0000256" key="2">
    <source>
        <dbReference type="ARBA" id="ARBA00005989"/>
    </source>
</evidence>
<dbReference type="RefSeq" id="WP_068587909.1">
    <property type="nucleotide sequence ID" value="NZ_FTNK01000007.1"/>
</dbReference>
<feature type="chain" id="PRO_5046445851" evidence="4">
    <location>
        <begin position="20"/>
        <end position="295"/>
    </location>
</feature>
<sequence>MNLRYVVPASLLISSILFTGCAKNNAESALNTSNTSEAVATNATNTDPSTSTSSPDLQTAIDQYRTYVIEQCDLFVKETEKFTTAVKAGNLDEAKALYAPTRMYYERIEPIAEALGDLDPNIDARDGDVDPSEWRGFHHIEKSLWEVGTTKGEEAVADQLLKDAQLLRAKVETVDINASMLVTGAVELLNEVSSSKVTGEEERYSHTDLYDFAANVEGAAKIYELLKPELEKKDADLEKDIGERFASLLKELEPFKVNDGYISYEKLQEDQIRKLSQTLDALAEPLSNMGTILGV</sequence>
<dbReference type="InterPro" id="IPR053377">
    <property type="entry name" value="Iron_uptake_EfeM/EfeO"/>
</dbReference>
<keyword evidence="7" id="KW-1185">Reference proteome</keyword>
<accession>A0ABY1K1Q1</accession>
<evidence type="ECO:0000256" key="4">
    <source>
        <dbReference type="SAM" id="SignalP"/>
    </source>
</evidence>
<comment type="subcellular location">
    <subcellularLocation>
        <location evidence="1">Cell envelope</location>
    </subcellularLocation>
</comment>
<dbReference type="NCBIfam" id="NF041757">
    <property type="entry name" value="EfeO"/>
    <property type="match status" value="1"/>
</dbReference>
<keyword evidence="3 4" id="KW-0732">Signal</keyword>
<dbReference type="InterPro" id="IPR018976">
    <property type="entry name" value="Imelysin-like"/>
</dbReference>
<dbReference type="PROSITE" id="PS51257">
    <property type="entry name" value="PROKAR_LIPOPROTEIN"/>
    <property type="match status" value="1"/>
</dbReference>
<organism evidence="6 7">
    <name type="scientific">Paenibacillus macquariensis</name>
    <dbReference type="NCBI Taxonomy" id="948756"/>
    <lineage>
        <taxon>Bacteria</taxon>
        <taxon>Bacillati</taxon>
        <taxon>Bacillota</taxon>
        <taxon>Bacilli</taxon>
        <taxon>Bacillales</taxon>
        <taxon>Paenibacillaceae</taxon>
        <taxon>Paenibacillus</taxon>
    </lineage>
</organism>
<evidence type="ECO:0000259" key="5">
    <source>
        <dbReference type="Pfam" id="PF09375"/>
    </source>
</evidence>
<dbReference type="InterPro" id="IPR050894">
    <property type="entry name" value="EfeM/EfeO_iron_uptake"/>
</dbReference>
<reference evidence="6 7" key="1">
    <citation type="submission" date="2017-01" db="EMBL/GenBank/DDBJ databases">
        <authorList>
            <person name="Varghese N."/>
            <person name="Submissions S."/>
        </authorList>
    </citation>
    <scope>NUCLEOTIDE SEQUENCE [LARGE SCALE GENOMIC DNA]</scope>
    <source>
        <strain evidence="6 7">ATCC 23464</strain>
    </source>
</reference>
<proteinExistence type="inferred from homology"/>
<dbReference type="InterPro" id="IPR038352">
    <property type="entry name" value="Imelysin_sf"/>
</dbReference>
<comment type="similarity">
    <text evidence="2">Belongs to the EfeM/EfeO family.</text>
</comment>
<dbReference type="Pfam" id="PF09375">
    <property type="entry name" value="Peptidase_M75"/>
    <property type="match status" value="1"/>
</dbReference>
<feature type="domain" description="Imelysin-like" evidence="5">
    <location>
        <begin position="60"/>
        <end position="288"/>
    </location>
</feature>
<dbReference type="InterPro" id="IPR034981">
    <property type="entry name" value="Imelysin-like_EfeO/Algp7"/>
</dbReference>